<evidence type="ECO:0000313" key="4">
    <source>
        <dbReference type="Proteomes" id="UP000886523"/>
    </source>
</evidence>
<gene>
    <name evidence="3" type="ORF">BS47DRAFT_662714</name>
</gene>
<dbReference type="InterPro" id="IPR029058">
    <property type="entry name" value="AB_hydrolase_fold"/>
</dbReference>
<reference evidence="3" key="1">
    <citation type="journal article" date="2020" name="Nat. Commun.">
        <title>Large-scale genome sequencing of mycorrhizal fungi provides insights into the early evolution of symbiotic traits.</title>
        <authorList>
            <person name="Miyauchi S."/>
            <person name="Kiss E."/>
            <person name="Kuo A."/>
            <person name="Drula E."/>
            <person name="Kohler A."/>
            <person name="Sanchez-Garcia M."/>
            <person name="Morin E."/>
            <person name="Andreopoulos B."/>
            <person name="Barry K.W."/>
            <person name="Bonito G."/>
            <person name="Buee M."/>
            <person name="Carver A."/>
            <person name="Chen C."/>
            <person name="Cichocki N."/>
            <person name="Clum A."/>
            <person name="Culley D."/>
            <person name="Crous P.W."/>
            <person name="Fauchery L."/>
            <person name="Girlanda M."/>
            <person name="Hayes R.D."/>
            <person name="Keri Z."/>
            <person name="LaButti K."/>
            <person name="Lipzen A."/>
            <person name="Lombard V."/>
            <person name="Magnuson J."/>
            <person name="Maillard F."/>
            <person name="Murat C."/>
            <person name="Nolan M."/>
            <person name="Ohm R.A."/>
            <person name="Pangilinan J."/>
            <person name="Pereira M.F."/>
            <person name="Perotto S."/>
            <person name="Peter M."/>
            <person name="Pfister S."/>
            <person name="Riley R."/>
            <person name="Sitrit Y."/>
            <person name="Stielow J.B."/>
            <person name="Szollosi G."/>
            <person name="Zifcakova L."/>
            <person name="Stursova M."/>
            <person name="Spatafora J.W."/>
            <person name="Tedersoo L."/>
            <person name="Vaario L.M."/>
            <person name="Yamada A."/>
            <person name="Yan M."/>
            <person name="Wang P."/>
            <person name="Xu J."/>
            <person name="Bruns T."/>
            <person name="Baldrian P."/>
            <person name="Vilgalys R."/>
            <person name="Dunand C."/>
            <person name="Henrissat B."/>
            <person name="Grigoriev I.V."/>
            <person name="Hibbett D."/>
            <person name="Nagy L.G."/>
            <person name="Martin F.M."/>
        </authorList>
    </citation>
    <scope>NUCLEOTIDE SEQUENCE</scope>
    <source>
        <strain evidence="3">UP504</strain>
    </source>
</reference>
<dbReference type="Pfam" id="PF02862">
    <property type="entry name" value="DDHD"/>
    <property type="match status" value="1"/>
</dbReference>
<protein>
    <recommendedName>
        <fullName evidence="2">DDHD domain-containing protein</fullName>
    </recommendedName>
</protein>
<feature type="compositionally biased region" description="Acidic residues" evidence="1">
    <location>
        <begin position="65"/>
        <end position="87"/>
    </location>
</feature>
<feature type="region of interest" description="Disordered" evidence="1">
    <location>
        <begin position="53"/>
        <end position="87"/>
    </location>
</feature>
<dbReference type="InterPro" id="IPR004177">
    <property type="entry name" value="DDHD_dom"/>
</dbReference>
<dbReference type="AlphaFoldDB" id="A0A9P6B3S8"/>
<dbReference type="PANTHER" id="PTHR23509">
    <property type="entry name" value="PA-PL1 PHOSPHOLIPASE FAMILY"/>
    <property type="match status" value="1"/>
</dbReference>
<evidence type="ECO:0000313" key="3">
    <source>
        <dbReference type="EMBL" id="KAF9516435.1"/>
    </source>
</evidence>
<dbReference type="Pfam" id="PF23463">
    <property type="entry name" value="WWE_2"/>
    <property type="match status" value="1"/>
</dbReference>
<dbReference type="InterPro" id="IPR058055">
    <property type="entry name" value="PA-PLA1"/>
</dbReference>
<organism evidence="3 4">
    <name type="scientific">Hydnum rufescens UP504</name>
    <dbReference type="NCBI Taxonomy" id="1448309"/>
    <lineage>
        <taxon>Eukaryota</taxon>
        <taxon>Fungi</taxon>
        <taxon>Dikarya</taxon>
        <taxon>Basidiomycota</taxon>
        <taxon>Agaricomycotina</taxon>
        <taxon>Agaricomycetes</taxon>
        <taxon>Cantharellales</taxon>
        <taxon>Hydnaceae</taxon>
        <taxon>Hydnum</taxon>
    </lineage>
</organism>
<dbReference type="GO" id="GO:0005737">
    <property type="term" value="C:cytoplasm"/>
    <property type="evidence" value="ECO:0007669"/>
    <property type="project" value="TreeGrafter"/>
</dbReference>
<evidence type="ECO:0000256" key="1">
    <source>
        <dbReference type="SAM" id="MobiDB-lite"/>
    </source>
</evidence>
<dbReference type="SUPFAM" id="SSF53474">
    <property type="entry name" value="alpha/beta-Hydrolases"/>
    <property type="match status" value="1"/>
</dbReference>
<dbReference type="InterPro" id="IPR057826">
    <property type="entry name" value="WWE_C20G8.02"/>
</dbReference>
<accession>A0A9P6B3S8</accession>
<dbReference type="EMBL" id="MU128939">
    <property type="protein sequence ID" value="KAF9516435.1"/>
    <property type="molecule type" value="Genomic_DNA"/>
</dbReference>
<dbReference type="PANTHER" id="PTHR23509:SF6">
    <property type="entry name" value="PHOSPHOLIPASE C1020.13C-RELATED"/>
    <property type="match status" value="1"/>
</dbReference>
<dbReference type="OrthoDB" id="69269at2759"/>
<keyword evidence="4" id="KW-1185">Reference proteome</keyword>
<comment type="caution">
    <text evidence="3">The sequence shown here is derived from an EMBL/GenBank/DDBJ whole genome shotgun (WGS) entry which is preliminary data.</text>
</comment>
<feature type="domain" description="DDHD" evidence="2">
    <location>
        <begin position="475"/>
        <end position="696"/>
    </location>
</feature>
<dbReference type="PROSITE" id="PS51043">
    <property type="entry name" value="DDHD"/>
    <property type="match status" value="1"/>
</dbReference>
<evidence type="ECO:0000259" key="2">
    <source>
        <dbReference type="PROSITE" id="PS51043"/>
    </source>
</evidence>
<dbReference type="GO" id="GO:0046872">
    <property type="term" value="F:metal ion binding"/>
    <property type="evidence" value="ECO:0007669"/>
    <property type="project" value="InterPro"/>
</dbReference>
<name>A0A9P6B3S8_9AGAM</name>
<dbReference type="GO" id="GO:0004620">
    <property type="term" value="F:phospholipase activity"/>
    <property type="evidence" value="ECO:0007669"/>
    <property type="project" value="TreeGrafter"/>
</dbReference>
<proteinExistence type="predicted"/>
<dbReference type="Proteomes" id="UP000886523">
    <property type="component" value="Unassembled WGS sequence"/>
</dbReference>
<sequence>MDFPPKIHVRWFQVGVPELLSVVPITLNPNVAWKALTRTESDACEEAWLKLTSNSPSPVSPPMYLDEDNSTDEGFSPEDVLEQDDEPGLGVPVERERLFEVDVRNMKLRPIYWKSSGPQIDVMRGVWMYDKDHPVEIKIAEKIEEAYIAIKPWQASYDDELKAAKDFGPEAQEKLKYHLEGTNFSVIFDDAHSVHLIPLSYVPRRLTSFFTVRSNVNPQTGATIAYRGYDQAATRAVSKHDVKNAPPNMLGLEGINTPSTALNDGSSGRHLADNGATSDASSDIAEEVTDLILIVHGIGQGLTAQYEAFNFVYVTNLFRNIARAQATTPALASIVRSNHVQFLPVQWRASMKFDLNAQSKDGREALDNHFTLNEITPKGTIDYVRELTNNVLSDIPLFMSHHRDRMIESVCYQANRTYRLWCARNPDFDRHGRVHIIAHSLGSALVSHILSNQPTIVPPLSEIPPHAAKKATGSFLFNTSKVFMVGSPLSVFLRIHEVQLIARRGRERTLHSPPDEALDRVGLFGCLATDSIYNIFNPADPVAYLMNPCVDSQRAKELPPTPIPNVTAPVLAQLSNFSSRISKFFNGVTIYPFAASTSIKAQRRSPSEAPSIYSSPLLHRSATQGGIELADNSKDGQVLEGTLAERRFQALNPHGTLDYTLPSEGNISEYVDMITAHSSYWSDASLVAFVLAEIFAKKTDLLRTRLGADAVHQPGLI</sequence>
<dbReference type="SMART" id="SM01127">
    <property type="entry name" value="DDHD"/>
    <property type="match status" value="1"/>
</dbReference>